<protein>
    <recommendedName>
        <fullName evidence="5">WD40-repeat-containing domain</fullName>
    </recommendedName>
</protein>
<feature type="repeat" description="WD" evidence="1">
    <location>
        <begin position="508"/>
        <end position="540"/>
    </location>
</feature>
<dbReference type="GO" id="GO:0016226">
    <property type="term" value="P:iron-sulfur cluster assembly"/>
    <property type="evidence" value="ECO:0007669"/>
    <property type="project" value="TreeGrafter"/>
</dbReference>
<comment type="caution">
    <text evidence="3">The sequence shown here is derived from an EMBL/GenBank/DDBJ whole genome shotgun (WGS) entry which is preliminary data.</text>
</comment>
<dbReference type="PROSITE" id="PS50082">
    <property type="entry name" value="WD_REPEATS_2"/>
    <property type="match status" value="2"/>
</dbReference>
<dbReference type="PANTHER" id="PTHR19920">
    <property type="entry name" value="WD40 PROTEIN CIAO1"/>
    <property type="match status" value="1"/>
</dbReference>
<gene>
    <name evidence="3" type="ORF">PSON_ATCC_30995.1.T1390168</name>
</gene>
<dbReference type="InterPro" id="IPR001680">
    <property type="entry name" value="WD40_rpt"/>
</dbReference>
<dbReference type="OrthoDB" id="406844at2759"/>
<keyword evidence="4" id="KW-1185">Reference proteome</keyword>
<dbReference type="AlphaFoldDB" id="A0A8S1R567"/>
<dbReference type="EMBL" id="CAJJDN010000139">
    <property type="protein sequence ID" value="CAD8122655.1"/>
    <property type="molecule type" value="Genomic_DNA"/>
</dbReference>
<evidence type="ECO:0000313" key="3">
    <source>
        <dbReference type="EMBL" id="CAD8122655.1"/>
    </source>
</evidence>
<feature type="coiled-coil region" evidence="2">
    <location>
        <begin position="35"/>
        <end position="91"/>
    </location>
</feature>
<dbReference type="GO" id="GO:0097361">
    <property type="term" value="C:cytosolic [4Fe-4S] assembly targeting complex"/>
    <property type="evidence" value="ECO:0007669"/>
    <property type="project" value="TreeGrafter"/>
</dbReference>
<accession>A0A8S1R567</accession>
<dbReference type="SMART" id="SM00320">
    <property type="entry name" value="WD40"/>
    <property type="match status" value="4"/>
</dbReference>
<keyword evidence="2" id="KW-0175">Coiled coil</keyword>
<evidence type="ECO:0000256" key="2">
    <source>
        <dbReference type="SAM" id="Coils"/>
    </source>
</evidence>
<sequence length="729" mass="86650">MSIICQEHQQQVVFYRKTIGEQKKQKLCEKCVVNMNKNLILIEDLEKQFNQLKSQFSKEIESKRSQNLQVLQQVRNQLQEQMDQITNILGKIIFFIDTQVKIIINLKDESIETLSLNNDFSTFQQLTCEESIIFNNIQTQLLGYIKQLGYAQFQEQLEKLINKIDYDNSKFYDSICQYFNFKRNLNNEPEMDSKWICEKHKDKIYYVDLNYQETVPNRVACGKCVPQYFVKYESLDTLKQHWENQEVLIHNCIEKNDKFIIQQISRTKEFMKSYKEQVIQLIDGCFDKIDQISKNQNWIQKNTKYLIKKDWYQLEKGELIQIANIFGQQQPEKVLQKEIDDQRYQSMSQTKTFIKKAYEIILELTNEQRSKFKDLFHRDFQEKCDQIMKTAKVNNNIQMKNNLKFQVQEKFSINERLESSFDEVNIFTITFNYYGNIMIAGYENKLIKVFNFDKGNLQQIQQLNHHTNKVTCLQFINESSSFISGSSDKTIVIWEQDDQFQWKCQQQLQGHSQCISCLIVSKSGKFIISGSLDTTIIIWKKVQNIWNWFQTLQYHKKKIISLSLNHSENQMISCAHEETMIQIATYNSDTQFWTKTHIIKTNQWGLSLHFINETLFTFQPYNSKIFQLYTKQNGKKEFFKIKDIQLNKSGQSIISFPQIFNNTKSLLLLKNGPQIVIFRITQDQQFIIDGLINFYSDEIIGSITPDFQYLVTWDNQSKNLQIRKLVEQS</sequence>
<dbReference type="PANTHER" id="PTHR19920:SF0">
    <property type="entry name" value="CYTOSOLIC IRON-SULFUR PROTEIN ASSEMBLY PROTEIN CIAO1-RELATED"/>
    <property type="match status" value="1"/>
</dbReference>
<name>A0A8S1R567_9CILI</name>
<dbReference type="Proteomes" id="UP000692954">
    <property type="component" value="Unassembled WGS sequence"/>
</dbReference>
<dbReference type="PROSITE" id="PS50294">
    <property type="entry name" value="WD_REPEATS_REGION"/>
    <property type="match status" value="2"/>
</dbReference>
<reference evidence="3" key="1">
    <citation type="submission" date="2021-01" db="EMBL/GenBank/DDBJ databases">
        <authorList>
            <consortium name="Genoscope - CEA"/>
            <person name="William W."/>
        </authorList>
    </citation>
    <scope>NUCLEOTIDE SEQUENCE</scope>
</reference>
<evidence type="ECO:0000313" key="4">
    <source>
        <dbReference type="Proteomes" id="UP000692954"/>
    </source>
</evidence>
<organism evidence="3 4">
    <name type="scientific">Paramecium sonneborni</name>
    <dbReference type="NCBI Taxonomy" id="65129"/>
    <lineage>
        <taxon>Eukaryota</taxon>
        <taxon>Sar</taxon>
        <taxon>Alveolata</taxon>
        <taxon>Ciliophora</taxon>
        <taxon>Intramacronucleata</taxon>
        <taxon>Oligohymenophorea</taxon>
        <taxon>Peniculida</taxon>
        <taxon>Parameciidae</taxon>
        <taxon>Paramecium</taxon>
    </lineage>
</organism>
<evidence type="ECO:0008006" key="5">
    <source>
        <dbReference type="Google" id="ProtNLM"/>
    </source>
</evidence>
<proteinExistence type="predicted"/>
<feature type="repeat" description="WD" evidence="1">
    <location>
        <begin position="463"/>
        <end position="495"/>
    </location>
</feature>
<keyword evidence="1" id="KW-0853">WD repeat</keyword>
<evidence type="ECO:0000256" key="1">
    <source>
        <dbReference type="PROSITE-ProRule" id="PRU00221"/>
    </source>
</evidence>
<dbReference type="Pfam" id="PF00400">
    <property type="entry name" value="WD40"/>
    <property type="match status" value="2"/>
</dbReference>